<dbReference type="Proteomes" id="UP001145742">
    <property type="component" value="Unassembled WGS sequence"/>
</dbReference>
<evidence type="ECO:0000256" key="1">
    <source>
        <dbReference type="SAM" id="MobiDB-lite"/>
    </source>
</evidence>
<evidence type="ECO:0000313" key="3">
    <source>
        <dbReference type="Proteomes" id="UP001145742"/>
    </source>
</evidence>
<feature type="compositionally biased region" description="Polar residues" evidence="1">
    <location>
        <begin position="72"/>
        <end position="89"/>
    </location>
</feature>
<evidence type="ECO:0000313" key="2">
    <source>
        <dbReference type="EMBL" id="KAJ7419025.1"/>
    </source>
</evidence>
<feature type="compositionally biased region" description="Low complexity" evidence="1">
    <location>
        <begin position="408"/>
        <end position="422"/>
    </location>
</feature>
<name>A0ABQ9DHQ8_9PASS</name>
<feature type="compositionally biased region" description="Low complexity" evidence="1">
    <location>
        <begin position="98"/>
        <end position="111"/>
    </location>
</feature>
<organism evidence="2 3">
    <name type="scientific">Willisornis vidua</name>
    <name type="common">Xingu scale-backed antbird</name>
    <dbReference type="NCBI Taxonomy" id="1566151"/>
    <lineage>
        <taxon>Eukaryota</taxon>
        <taxon>Metazoa</taxon>
        <taxon>Chordata</taxon>
        <taxon>Craniata</taxon>
        <taxon>Vertebrata</taxon>
        <taxon>Euteleostomi</taxon>
        <taxon>Archelosauria</taxon>
        <taxon>Archosauria</taxon>
        <taxon>Dinosauria</taxon>
        <taxon>Saurischia</taxon>
        <taxon>Theropoda</taxon>
        <taxon>Coelurosauria</taxon>
        <taxon>Aves</taxon>
        <taxon>Neognathae</taxon>
        <taxon>Neoaves</taxon>
        <taxon>Telluraves</taxon>
        <taxon>Australaves</taxon>
        <taxon>Passeriformes</taxon>
        <taxon>Thamnophilidae</taxon>
        <taxon>Willisornis</taxon>
    </lineage>
</organism>
<feature type="region of interest" description="Disordered" evidence="1">
    <location>
        <begin position="459"/>
        <end position="518"/>
    </location>
</feature>
<feature type="compositionally biased region" description="Low complexity" evidence="1">
    <location>
        <begin position="52"/>
        <end position="65"/>
    </location>
</feature>
<feature type="compositionally biased region" description="Low complexity" evidence="1">
    <location>
        <begin position="507"/>
        <end position="518"/>
    </location>
</feature>
<feature type="compositionally biased region" description="Low complexity" evidence="1">
    <location>
        <begin position="478"/>
        <end position="489"/>
    </location>
</feature>
<comment type="caution">
    <text evidence="2">The sequence shown here is derived from an EMBL/GenBank/DDBJ whole genome shotgun (WGS) entry which is preliminary data.</text>
</comment>
<feature type="region of interest" description="Disordered" evidence="1">
    <location>
        <begin position="408"/>
        <end position="434"/>
    </location>
</feature>
<feature type="region of interest" description="Disordered" evidence="1">
    <location>
        <begin position="330"/>
        <end position="366"/>
    </location>
</feature>
<feature type="region of interest" description="Disordered" evidence="1">
    <location>
        <begin position="136"/>
        <end position="164"/>
    </location>
</feature>
<keyword evidence="3" id="KW-1185">Reference proteome</keyword>
<gene>
    <name evidence="2" type="ORF">WISP_56264</name>
</gene>
<dbReference type="EMBL" id="WHWB01033560">
    <property type="protein sequence ID" value="KAJ7419025.1"/>
    <property type="molecule type" value="Genomic_DNA"/>
</dbReference>
<sequence length="518" mass="55900">MSKMMKKIRNIQPAKALLNWQRKDKVKAGVAESCLGVRAGLVGRGRADVPWQQSQSLTTFSSSSSEMEDNRQSQAAGQAEENCSSSPALSEQVPPAGPEGQAAAPPRPRGCGRAVLHTLRRMARVTVSSIAVVIRRRGQQAEEQRDVEQGTETARAETSRAAGAEIQAAAPHSLCCHHSPSPSQLEDLSEQWAEFLPVKKEETCSEDKSLWDATSLPELSQGQENGHQSLFPVEHSNGQELSQDKKKTKVHTIWVKPYPKPLLLEPEPGSQEGPKCACSMCREAAEEAVAELHSTARVLRAPRDTQTAAGALATAPEEEEQHKPFTAETRDMAKSAASPALGEQVTPAGPEGQAAAPHRPRGRSRAALHPLRRWARATRRSIADVIRRRGQQVEGLRDVEEGMEAARAATARAAGAQSQAAAPHRPSCYHSPTTSQLEALSGHWTGAFPPVTETCSEDESLWDVSSLLAPSQEEESTQESWSTGGESSSLDYPSSPYTDDDRELFETTSSSSSLSTCG</sequence>
<proteinExistence type="predicted"/>
<protein>
    <submittedName>
        <fullName evidence="2">Uncharacterized protein</fullName>
    </submittedName>
</protein>
<feature type="compositionally biased region" description="Basic and acidic residues" evidence="1">
    <location>
        <begin position="139"/>
        <end position="158"/>
    </location>
</feature>
<reference evidence="2" key="1">
    <citation type="submission" date="2019-10" db="EMBL/GenBank/DDBJ databases">
        <authorList>
            <person name="Soares A.E.R."/>
            <person name="Aleixo A."/>
            <person name="Schneider P."/>
            <person name="Miyaki C.Y."/>
            <person name="Schneider M.P."/>
            <person name="Mello C."/>
            <person name="Vasconcelos A.T.R."/>
        </authorList>
    </citation>
    <scope>NUCLEOTIDE SEQUENCE</scope>
    <source>
        <tissue evidence="2">Muscle</tissue>
    </source>
</reference>
<feature type="region of interest" description="Disordered" evidence="1">
    <location>
        <begin position="45"/>
        <end position="111"/>
    </location>
</feature>
<accession>A0ABQ9DHQ8</accession>